<feature type="region of interest" description="Disordered" evidence="1">
    <location>
        <begin position="177"/>
        <end position="196"/>
    </location>
</feature>
<evidence type="ECO:0000313" key="2">
    <source>
        <dbReference type="EMBL" id="KAF6114453.1"/>
    </source>
</evidence>
<gene>
    <name evidence="2" type="ORF">HJG60_010452</name>
</gene>
<accession>A0A834AGU7</accession>
<evidence type="ECO:0000256" key="1">
    <source>
        <dbReference type="SAM" id="MobiDB-lite"/>
    </source>
</evidence>
<dbReference type="Proteomes" id="UP000664940">
    <property type="component" value="Unassembled WGS sequence"/>
</dbReference>
<evidence type="ECO:0000313" key="3">
    <source>
        <dbReference type="Proteomes" id="UP000664940"/>
    </source>
</evidence>
<dbReference type="AlphaFoldDB" id="A0A834AGU7"/>
<reference evidence="2 3" key="1">
    <citation type="journal article" date="2020" name="Nature">
        <title>Six reference-quality genomes reveal evolution of bat adaptations.</title>
        <authorList>
            <person name="Jebb D."/>
            <person name="Huang Z."/>
            <person name="Pippel M."/>
            <person name="Hughes G.M."/>
            <person name="Lavrichenko K."/>
            <person name="Devanna P."/>
            <person name="Winkler S."/>
            <person name="Jermiin L.S."/>
            <person name="Skirmuntt E.C."/>
            <person name="Katzourakis A."/>
            <person name="Burkitt-Gray L."/>
            <person name="Ray D.A."/>
            <person name="Sullivan K.A.M."/>
            <person name="Roscito J.G."/>
            <person name="Kirilenko B.M."/>
            <person name="Davalos L.M."/>
            <person name="Corthals A.P."/>
            <person name="Power M.L."/>
            <person name="Jones G."/>
            <person name="Ransome R.D."/>
            <person name="Dechmann D.K.N."/>
            <person name="Locatelli A.G."/>
            <person name="Puechmaille S.J."/>
            <person name="Fedrigo O."/>
            <person name="Jarvis E.D."/>
            <person name="Hiller M."/>
            <person name="Vernes S.C."/>
            <person name="Myers E.W."/>
            <person name="Teeling E.C."/>
        </authorList>
    </citation>
    <scope>NUCLEOTIDE SEQUENCE [LARGE SCALE GENOMIC DNA]</scope>
    <source>
        <strain evidence="2">Bat1K_MPI-CBG_1</strain>
    </source>
</reference>
<dbReference type="EMBL" id="JABVXQ010000004">
    <property type="protein sequence ID" value="KAF6114453.1"/>
    <property type="molecule type" value="Genomic_DNA"/>
</dbReference>
<comment type="caution">
    <text evidence="2">The sequence shown here is derived from an EMBL/GenBank/DDBJ whole genome shotgun (WGS) entry which is preliminary data.</text>
</comment>
<sequence length="196" mass="21797">MDYKGPRTGQQGEPYAGVALPRVARTPWPRGREVLGDAAEEDSAWVQASPCAQGICVAPENSSDRKVARRPLWSRATCHWAVRLCAAGGWCGKRPRKHSDRKRTGAQRVAETLLLVADIFCWSFLFGESESWTRGGSGDQHLCHCDPSVRTLFLCQRLQSLLTLGRAERPGWEWRKSRLQGSPWGGREESGNSGCF</sequence>
<protein>
    <submittedName>
        <fullName evidence="2">Uncharacterized protein</fullName>
    </submittedName>
</protein>
<name>A0A834AGU7_9CHIR</name>
<organism evidence="2 3">
    <name type="scientific">Phyllostomus discolor</name>
    <name type="common">pale spear-nosed bat</name>
    <dbReference type="NCBI Taxonomy" id="89673"/>
    <lineage>
        <taxon>Eukaryota</taxon>
        <taxon>Metazoa</taxon>
        <taxon>Chordata</taxon>
        <taxon>Craniata</taxon>
        <taxon>Vertebrata</taxon>
        <taxon>Euteleostomi</taxon>
        <taxon>Mammalia</taxon>
        <taxon>Eutheria</taxon>
        <taxon>Laurasiatheria</taxon>
        <taxon>Chiroptera</taxon>
        <taxon>Yangochiroptera</taxon>
        <taxon>Phyllostomidae</taxon>
        <taxon>Phyllostominae</taxon>
        <taxon>Phyllostomus</taxon>
    </lineage>
</organism>
<proteinExistence type="predicted"/>